<accession>A0A175WAR4</accession>
<dbReference type="CDD" id="cd00180">
    <property type="entry name" value="PKc"/>
    <property type="match status" value="1"/>
</dbReference>
<dbReference type="Gene3D" id="1.10.510.10">
    <property type="entry name" value="Transferase(Phosphotransferase) domain 1"/>
    <property type="match status" value="1"/>
</dbReference>
<dbReference type="PANTHER" id="PTHR33112">
    <property type="entry name" value="DOMAIN PROTEIN, PUTATIVE-RELATED"/>
    <property type="match status" value="1"/>
</dbReference>
<dbReference type="SUPFAM" id="SSF56112">
    <property type="entry name" value="Protein kinase-like (PK-like)"/>
    <property type="match status" value="1"/>
</dbReference>
<keyword evidence="2" id="KW-0418">Kinase</keyword>
<dbReference type="GO" id="GO:0004672">
    <property type="term" value="F:protein kinase activity"/>
    <property type="evidence" value="ECO:0007669"/>
    <property type="project" value="InterPro"/>
</dbReference>
<dbReference type="VEuPathDB" id="FungiDB:MMYC01_202943"/>
<dbReference type="PANTHER" id="PTHR33112:SF10">
    <property type="entry name" value="TOL"/>
    <property type="match status" value="1"/>
</dbReference>
<dbReference type="GO" id="GO:0005524">
    <property type="term" value="F:ATP binding"/>
    <property type="evidence" value="ECO:0007669"/>
    <property type="project" value="InterPro"/>
</dbReference>
<gene>
    <name evidence="2" type="ORF">MMYC01_202943</name>
</gene>
<dbReference type="Pfam" id="PF06985">
    <property type="entry name" value="HET"/>
    <property type="match status" value="1"/>
</dbReference>
<evidence type="ECO:0000313" key="2">
    <source>
        <dbReference type="EMBL" id="KXX80797.1"/>
    </source>
</evidence>
<dbReference type="InterPro" id="IPR000719">
    <property type="entry name" value="Prot_kinase_dom"/>
</dbReference>
<feature type="domain" description="Protein kinase" evidence="1">
    <location>
        <begin position="163"/>
        <end position="558"/>
    </location>
</feature>
<dbReference type="AlphaFoldDB" id="A0A175WAR4"/>
<reference evidence="2 3" key="1">
    <citation type="journal article" date="2016" name="Genome Announc.">
        <title>Genome Sequence of Madurella mycetomatis mm55, Isolated from a Human Mycetoma Case in Sudan.</title>
        <authorList>
            <person name="Smit S."/>
            <person name="Derks M.F."/>
            <person name="Bervoets S."/>
            <person name="Fahal A."/>
            <person name="van Leeuwen W."/>
            <person name="van Belkum A."/>
            <person name="van de Sande W.W."/>
        </authorList>
    </citation>
    <scope>NUCLEOTIDE SEQUENCE [LARGE SCALE GENOMIC DNA]</scope>
    <source>
        <strain evidence="3">mm55</strain>
    </source>
</reference>
<keyword evidence="2" id="KW-0808">Transferase</keyword>
<dbReference type="InterPro" id="IPR011009">
    <property type="entry name" value="Kinase-like_dom_sf"/>
</dbReference>
<evidence type="ECO:0000313" key="3">
    <source>
        <dbReference type="Proteomes" id="UP000078237"/>
    </source>
</evidence>
<dbReference type="Pfam" id="PF00069">
    <property type="entry name" value="Pkinase"/>
    <property type="match status" value="1"/>
</dbReference>
<dbReference type="Proteomes" id="UP000078237">
    <property type="component" value="Unassembled WGS sequence"/>
</dbReference>
<protein>
    <submittedName>
        <fullName evidence="2">Serine/threonine-protein kinase par-4</fullName>
    </submittedName>
</protein>
<proteinExistence type="predicted"/>
<comment type="caution">
    <text evidence="2">The sequence shown here is derived from an EMBL/GenBank/DDBJ whole genome shotgun (WGS) entry which is preliminary data.</text>
</comment>
<dbReference type="SMART" id="SM00220">
    <property type="entry name" value="S_TKc"/>
    <property type="match status" value="1"/>
</dbReference>
<dbReference type="EMBL" id="LCTW02000050">
    <property type="protein sequence ID" value="KXX80797.1"/>
    <property type="molecule type" value="Genomic_DNA"/>
</dbReference>
<dbReference type="Gene3D" id="3.30.200.20">
    <property type="entry name" value="Phosphorylase Kinase, domain 1"/>
    <property type="match status" value="1"/>
</dbReference>
<sequence length="1186" mass="133624">MEELFESGNDEIMSDFPTTSQYWPENLIHELVQERSVRYELDGAGEEYSQELVDFILRDGRKLFVIAGLADQNPRWLLKAMQYFKQNGFKDSELSVEVGAPPKYLVKGLLTGSEERPTQSNSEIWSKSRAAKVCSMQWKVLVPVLSTEKANYDFEGLATLPFTMLQTVNGGGAFSTVYQVEIQEGHFKDPSRSRSEWPKTFAVKKIIPPDETERQRITNTWANEAETLRKMNVRHKEHILRFITAFTRPDVGSERSYYLVFEWADGGCLNDLFTKNPSPILTATLVKEVATQLLGLAEALKATHELEIRHGDIKPGNILHFKPTKNSIIGTLKIGDWGLAKYHPEATVLRLKKGQHTDTRFGTTVYEPPEVELGEVKLLSRQYDIWSIGCVILEIIIWLVYGNQGVNNFRLDVQGSYRQPVPYYTIEEVDDGKVKAKAKLQKVVEEWMDFIAEEPVCDGDTALGELLLLVRKELLVVELPPNMGQTVYVKNWEMGSLPNISVTAPTAKGDRFVSPRRYRATSADLVAKLGRDNLGILDYEDRPDYYWLIPGVLDDEWEIRTDERFASKVLSHIKASSASPPSEFCSPPAKLCDSCKKLDFFRSLGFSVEYSTKDLETRSKNCELCALFLKTAEKYDRAGSGKVRFDREQSWLRFNNAGPPVLSICRSLDSRPRPDIYLGLPKLPEAGSQTHFEIIKQWLRLCDDSHPDCRSFNSSTQSMPTRVIDVGHEGDGYVRLWETGSHDKEQYVALSHPWGNEPHFVTNTGNLEQHKEGIRLSKLPVTFQDAIHTTRALGKRYLWIDSICIIQGPGGDFHTQAKQMETVFSSASCVIAASRAHSQTDGFLLPRRERDYVTLTEADGSPFYICEHIDDFNTDVLNGHLNKRGWVLQEHALARRTVFFAQSQTYFECGDGVRCETLTKMSNNLAAFLGDPHFPRIVLSASQGERIIRLQDLFKTYSTLDFTRAYDRPIAMDGINCRLLKAFGANGGYGIFDEGQKHGGLLRRSLLWYRPADNPTLARIQFPKDHPGAPSWSWMAYTGEIDFLRLKFGEIEWMEIRPSWPKNARGLLTAAPADGDGFGVGGNGVALWGRVRDITVTAEAGKEGKLFYDIPGEGEGNGTARMQCVVLGVERSRLALASRRHYFILVRPVSSSSPAHLGVSKVYERVGAGYLPGKYISAGGQEAQIF</sequence>
<keyword evidence="3" id="KW-1185">Reference proteome</keyword>
<organism evidence="2 3">
    <name type="scientific">Madurella mycetomatis</name>
    <dbReference type="NCBI Taxonomy" id="100816"/>
    <lineage>
        <taxon>Eukaryota</taxon>
        <taxon>Fungi</taxon>
        <taxon>Dikarya</taxon>
        <taxon>Ascomycota</taxon>
        <taxon>Pezizomycotina</taxon>
        <taxon>Sordariomycetes</taxon>
        <taxon>Sordariomycetidae</taxon>
        <taxon>Sordariales</taxon>
        <taxon>Sordariales incertae sedis</taxon>
        <taxon>Madurella</taxon>
    </lineage>
</organism>
<dbReference type="InterPro" id="IPR010730">
    <property type="entry name" value="HET"/>
</dbReference>
<dbReference type="STRING" id="100816.A0A175WAR4"/>
<name>A0A175WAR4_9PEZI</name>
<evidence type="ECO:0000259" key="1">
    <source>
        <dbReference type="PROSITE" id="PS50011"/>
    </source>
</evidence>
<dbReference type="PROSITE" id="PS50011">
    <property type="entry name" value="PROTEIN_KINASE_DOM"/>
    <property type="match status" value="1"/>
</dbReference>
<dbReference type="OrthoDB" id="4062651at2759"/>